<protein>
    <recommendedName>
        <fullName evidence="3">SnoaL-like domain-containing protein</fullName>
    </recommendedName>
</protein>
<dbReference type="Proteomes" id="UP000244924">
    <property type="component" value="Unassembled WGS sequence"/>
</dbReference>
<evidence type="ECO:0000313" key="2">
    <source>
        <dbReference type="Proteomes" id="UP000244924"/>
    </source>
</evidence>
<dbReference type="InterPro" id="IPR032710">
    <property type="entry name" value="NTF2-like_dom_sf"/>
</dbReference>
<sequence>MTPVELVEKWVKAFNAGDAEGLAALCHNDAVNHQGRRSRSKAANASG</sequence>
<evidence type="ECO:0000313" key="1">
    <source>
        <dbReference type="EMBL" id="SPH24766.1"/>
    </source>
</evidence>
<keyword evidence="2" id="KW-1185">Reference proteome</keyword>
<evidence type="ECO:0008006" key="3">
    <source>
        <dbReference type="Google" id="ProtNLM"/>
    </source>
</evidence>
<dbReference type="EMBL" id="OMOQ01000004">
    <property type="protein sequence ID" value="SPH24766.1"/>
    <property type="molecule type" value="Genomic_DNA"/>
</dbReference>
<dbReference type="AlphaFoldDB" id="A0A2R8BMU8"/>
<dbReference type="SUPFAM" id="SSF54427">
    <property type="entry name" value="NTF2-like"/>
    <property type="match status" value="1"/>
</dbReference>
<reference evidence="1 2" key="1">
    <citation type="submission" date="2018-03" db="EMBL/GenBank/DDBJ databases">
        <authorList>
            <person name="Keele B.F."/>
        </authorList>
    </citation>
    <scope>NUCLEOTIDE SEQUENCE [LARGE SCALE GENOMIC DNA]</scope>
    <source>
        <strain evidence="1 2">CECT 8626</strain>
    </source>
</reference>
<dbReference type="Gene3D" id="3.10.450.50">
    <property type="match status" value="1"/>
</dbReference>
<proteinExistence type="predicted"/>
<organism evidence="1 2">
    <name type="scientific">Albidovulum aquaemixtae</name>
    <dbReference type="NCBI Taxonomy" id="1542388"/>
    <lineage>
        <taxon>Bacteria</taxon>
        <taxon>Pseudomonadati</taxon>
        <taxon>Pseudomonadota</taxon>
        <taxon>Alphaproteobacteria</taxon>
        <taxon>Rhodobacterales</taxon>
        <taxon>Paracoccaceae</taxon>
        <taxon>Albidovulum</taxon>
    </lineage>
</organism>
<accession>A0A2R8BMU8</accession>
<gene>
    <name evidence="1" type="ORF">DEA8626_03803</name>
</gene>
<name>A0A2R8BMU8_9RHOB</name>
<dbReference type="RefSeq" id="WP_245890926.1">
    <property type="nucleotide sequence ID" value="NZ_OMOQ01000004.1"/>
</dbReference>